<reference evidence="3" key="1">
    <citation type="journal article" date="2019" name="Int. J. Syst. Evol. Microbiol.">
        <title>The Global Catalogue of Microorganisms (GCM) 10K type strain sequencing project: providing services to taxonomists for standard genome sequencing and annotation.</title>
        <authorList>
            <consortium name="The Broad Institute Genomics Platform"/>
            <consortium name="The Broad Institute Genome Sequencing Center for Infectious Disease"/>
            <person name="Wu L."/>
            <person name="Ma J."/>
        </authorList>
    </citation>
    <scope>NUCLEOTIDE SEQUENCE [LARGE SCALE GENOMIC DNA]</scope>
    <source>
        <strain evidence="3">JCM 16014</strain>
    </source>
</reference>
<gene>
    <name evidence="2" type="ORF">GCM10009839_03060</name>
</gene>
<evidence type="ECO:0000313" key="3">
    <source>
        <dbReference type="Proteomes" id="UP001500751"/>
    </source>
</evidence>
<dbReference type="PANTHER" id="PTHR42912">
    <property type="entry name" value="METHYLTRANSFERASE"/>
    <property type="match status" value="1"/>
</dbReference>
<proteinExistence type="predicted"/>
<dbReference type="Proteomes" id="UP001500751">
    <property type="component" value="Unassembled WGS sequence"/>
</dbReference>
<sequence>MTVIRERTPHYDGLAEWYDQHNAETAAAGHGPLLELLGPGRGLCLDLGCGTGQNLAALRASGRTVVGLDYSADQLRLARRRTAPGEGLVRSDAAALPFRDGVFDAVATLWLSTDVDEFAAVVREAARVLRPGGALIHYGVHPCFNGPHTEVADDGSRVIHPTYRAAGWARREPWWREPGVRSRLGVRHLPLAELLNAFAEAGLAITRALEPRTEPVPWVLALRGEKV</sequence>
<dbReference type="GO" id="GO:0008168">
    <property type="term" value="F:methyltransferase activity"/>
    <property type="evidence" value="ECO:0007669"/>
    <property type="project" value="UniProtKB-KW"/>
</dbReference>
<accession>A0ABP5EYY7</accession>
<keyword evidence="3" id="KW-1185">Reference proteome</keyword>
<feature type="domain" description="Methyltransferase type 11" evidence="1">
    <location>
        <begin position="45"/>
        <end position="136"/>
    </location>
</feature>
<dbReference type="InterPro" id="IPR050508">
    <property type="entry name" value="Methyltransf_Superfamily"/>
</dbReference>
<dbReference type="EMBL" id="BAAAQN010000002">
    <property type="protein sequence ID" value="GAA2012166.1"/>
    <property type="molecule type" value="Genomic_DNA"/>
</dbReference>
<dbReference type="Pfam" id="PF08241">
    <property type="entry name" value="Methyltransf_11"/>
    <property type="match status" value="1"/>
</dbReference>
<comment type="caution">
    <text evidence="2">The sequence shown here is derived from an EMBL/GenBank/DDBJ whole genome shotgun (WGS) entry which is preliminary data.</text>
</comment>
<evidence type="ECO:0000313" key="2">
    <source>
        <dbReference type="EMBL" id="GAA2012166.1"/>
    </source>
</evidence>
<keyword evidence="2" id="KW-0808">Transferase</keyword>
<dbReference type="CDD" id="cd02440">
    <property type="entry name" value="AdoMet_MTases"/>
    <property type="match status" value="1"/>
</dbReference>
<dbReference type="RefSeq" id="WP_344663631.1">
    <property type="nucleotide sequence ID" value="NZ_BAAAQN010000002.1"/>
</dbReference>
<dbReference type="Gene3D" id="3.40.50.150">
    <property type="entry name" value="Vaccinia Virus protein VP39"/>
    <property type="match status" value="1"/>
</dbReference>
<keyword evidence="2" id="KW-0489">Methyltransferase</keyword>
<dbReference type="InterPro" id="IPR029063">
    <property type="entry name" value="SAM-dependent_MTases_sf"/>
</dbReference>
<dbReference type="GO" id="GO:0032259">
    <property type="term" value="P:methylation"/>
    <property type="evidence" value="ECO:0007669"/>
    <property type="project" value="UniProtKB-KW"/>
</dbReference>
<organism evidence="2 3">
    <name type="scientific">Catenulispora yoronensis</name>
    <dbReference type="NCBI Taxonomy" id="450799"/>
    <lineage>
        <taxon>Bacteria</taxon>
        <taxon>Bacillati</taxon>
        <taxon>Actinomycetota</taxon>
        <taxon>Actinomycetes</taxon>
        <taxon>Catenulisporales</taxon>
        <taxon>Catenulisporaceae</taxon>
        <taxon>Catenulispora</taxon>
    </lineage>
</organism>
<protein>
    <submittedName>
        <fullName evidence="2">Class I SAM-dependent methyltransferase</fullName>
    </submittedName>
</protein>
<name>A0ABP5EYY7_9ACTN</name>
<evidence type="ECO:0000259" key="1">
    <source>
        <dbReference type="Pfam" id="PF08241"/>
    </source>
</evidence>
<dbReference type="SUPFAM" id="SSF53335">
    <property type="entry name" value="S-adenosyl-L-methionine-dependent methyltransferases"/>
    <property type="match status" value="1"/>
</dbReference>
<dbReference type="InterPro" id="IPR013216">
    <property type="entry name" value="Methyltransf_11"/>
</dbReference>